<dbReference type="Proteomes" id="UP000189761">
    <property type="component" value="Unassembled WGS sequence"/>
</dbReference>
<accession>A0A8E2IBE6</accession>
<evidence type="ECO:0000313" key="2">
    <source>
        <dbReference type="EMBL" id="OOP69792.1"/>
    </source>
</evidence>
<keyword evidence="3" id="KW-1185">Reference proteome</keyword>
<dbReference type="RefSeq" id="WP_071977124.1">
    <property type="nucleotide sequence ID" value="NZ_CP065424.1"/>
</dbReference>
<dbReference type="Pfam" id="PF00753">
    <property type="entry name" value="Lactamase_B"/>
    <property type="match status" value="1"/>
</dbReference>
<dbReference type="AlphaFoldDB" id="A0A8E2IBE6"/>
<protein>
    <submittedName>
        <fullName evidence="2">MBL fold metallo-hydrolase</fullName>
    </submittedName>
</protein>
<organism evidence="2 3">
    <name type="scientific">Heyndrickxia oleronia</name>
    <dbReference type="NCBI Taxonomy" id="38875"/>
    <lineage>
        <taxon>Bacteria</taxon>
        <taxon>Bacillati</taxon>
        <taxon>Bacillota</taxon>
        <taxon>Bacilli</taxon>
        <taxon>Bacillales</taxon>
        <taxon>Bacillaceae</taxon>
        <taxon>Heyndrickxia</taxon>
    </lineage>
</organism>
<dbReference type="InterPro" id="IPR050855">
    <property type="entry name" value="NDM-1-like"/>
</dbReference>
<keyword evidence="2" id="KW-0378">Hydrolase</keyword>
<evidence type="ECO:0000313" key="3">
    <source>
        <dbReference type="Proteomes" id="UP000189761"/>
    </source>
</evidence>
<dbReference type="EMBL" id="MTLA01000033">
    <property type="protein sequence ID" value="OOP69792.1"/>
    <property type="molecule type" value="Genomic_DNA"/>
</dbReference>
<dbReference type="InterPro" id="IPR001279">
    <property type="entry name" value="Metallo-B-lactamas"/>
</dbReference>
<evidence type="ECO:0000259" key="1">
    <source>
        <dbReference type="SMART" id="SM00849"/>
    </source>
</evidence>
<dbReference type="PANTHER" id="PTHR42951">
    <property type="entry name" value="METALLO-BETA-LACTAMASE DOMAIN-CONTAINING"/>
    <property type="match status" value="1"/>
</dbReference>
<name>A0A8E2IBE6_9BACI</name>
<dbReference type="Gene3D" id="3.60.15.10">
    <property type="entry name" value="Ribonuclease Z/Hydroxyacylglutathione hydrolase-like"/>
    <property type="match status" value="1"/>
</dbReference>
<sequence>MNTYLEEITKDVYAFLVWDESWDSYNNCYLLLDANDILLIDSGKEEHSQFLFSALNSKGISNSDVTHFIATHGHKDHIGGIQHIGEVDGFIHRKDLDLVPQNLRHKLKMNLPDNGLTAGNLECVLLGHHTKGSVLLYHRKSKTLFCGDHICFFGESLNDNKVVDIGTLEREKFKQFVSDWSQNEEMKREHHFNLFIDGLRVINKFDVEYLCTGHGTILKGNINRFISDLLKFE</sequence>
<dbReference type="InterPro" id="IPR036866">
    <property type="entry name" value="RibonucZ/Hydroxyglut_hydro"/>
</dbReference>
<dbReference type="SMART" id="SM00849">
    <property type="entry name" value="Lactamase_B"/>
    <property type="match status" value="1"/>
</dbReference>
<proteinExistence type="predicted"/>
<comment type="caution">
    <text evidence="2">The sequence shown here is derived from an EMBL/GenBank/DDBJ whole genome shotgun (WGS) entry which is preliminary data.</text>
</comment>
<gene>
    <name evidence="2" type="ORF">BWZ43_03195</name>
</gene>
<dbReference type="SUPFAM" id="SSF56281">
    <property type="entry name" value="Metallo-hydrolase/oxidoreductase"/>
    <property type="match status" value="1"/>
</dbReference>
<dbReference type="GO" id="GO:0016787">
    <property type="term" value="F:hydrolase activity"/>
    <property type="evidence" value="ECO:0007669"/>
    <property type="project" value="UniProtKB-KW"/>
</dbReference>
<feature type="domain" description="Metallo-beta-lactamase" evidence="1">
    <location>
        <begin position="25"/>
        <end position="199"/>
    </location>
</feature>
<reference evidence="2 3" key="1">
    <citation type="submission" date="2017-01" db="EMBL/GenBank/DDBJ databases">
        <title>Draft genome sequence of Bacillus oleronius.</title>
        <authorList>
            <person name="Allam M."/>
        </authorList>
    </citation>
    <scope>NUCLEOTIDE SEQUENCE [LARGE SCALE GENOMIC DNA]</scope>
    <source>
        <strain evidence="2 3">DSM 9356</strain>
    </source>
</reference>